<evidence type="ECO:0000313" key="7">
    <source>
        <dbReference type="Proteomes" id="UP000236725"/>
    </source>
</evidence>
<dbReference type="AlphaFoldDB" id="A0A8G2BV19"/>
<name>A0A8G2BV19_9BACT</name>
<dbReference type="RefSeq" id="WP_103982500.1">
    <property type="nucleotide sequence ID" value="NZ_FNVS01000002.1"/>
</dbReference>
<dbReference type="InterPro" id="IPR027417">
    <property type="entry name" value="P-loop_NTPase"/>
</dbReference>
<keyword evidence="4" id="KW-0239">DNA-directed DNA polymerase</keyword>
<dbReference type="PANTHER" id="PTHR34388">
    <property type="entry name" value="DNA POLYMERASE III SUBUNIT DELTA"/>
    <property type="match status" value="1"/>
</dbReference>
<gene>
    <name evidence="6" type="ORF">SAMN05444001_102236</name>
</gene>
<comment type="caution">
    <text evidence="6">The sequence shown here is derived from an EMBL/GenBank/DDBJ whole genome shotgun (WGS) entry which is preliminary data.</text>
</comment>
<dbReference type="Gene3D" id="3.40.50.300">
    <property type="entry name" value="P-loop containing nucleotide triphosphate hydrolases"/>
    <property type="match status" value="1"/>
</dbReference>
<dbReference type="PANTHER" id="PTHR34388:SF1">
    <property type="entry name" value="DNA POLYMERASE III SUBUNIT DELTA"/>
    <property type="match status" value="1"/>
</dbReference>
<dbReference type="Proteomes" id="UP000236725">
    <property type="component" value="Unassembled WGS sequence"/>
</dbReference>
<dbReference type="Gene3D" id="1.10.8.60">
    <property type="match status" value="1"/>
</dbReference>
<dbReference type="Pfam" id="PF06144">
    <property type="entry name" value="DNA_pol3_delta"/>
    <property type="match status" value="1"/>
</dbReference>
<dbReference type="NCBIfam" id="TIGR01128">
    <property type="entry name" value="holA"/>
    <property type="match status" value="1"/>
</dbReference>
<keyword evidence="1" id="KW-0808">Transferase</keyword>
<evidence type="ECO:0000256" key="1">
    <source>
        <dbReference type="ARBA" id="ARBA00022679"/>
    </source>
</evidence>
<evidence type="ECO:0000256" key="4">
    <source>
        <dbReference type="ARBA" id="ARBA00022932"/>
    </source>
</evidence>
<keyword evidence="2" id="KW-0548">Nucleotidyltransferase</keyword>
<protein>
    <submittedName>
        <fullName evidence="6">DNA polymerase III, delta subunit</fullName>
    </submittedName>
</protein>
<sequence length="340" mass="39001">MAKKEYNFEEICRNITAKKFQPVYVLMGDEPFFMDRITDLLIDSVLEESERDFNQIIMYGADTDASAIINAARRFPMMSNYQLIVVREAQMVRDIELLTNYVKNPLASTVLVINYKYKNLDRRKSLAAAAEKTGVLFESKKVPDYKMPTFIISLMKQRAIDIDMKASQMLSDFLGNDLSRLNKELDKLAILLPEKGLKRITPEMIEQNIGISKEYNNFELIKALASKDILKANRIAQYFEKNPKNNPIQMTLPVLFNYFSNLLICYYTKDRSEAGLMAALGLRGNFQVKDYITGLRNYPAMKVFNLIGDIRTTDARSKGVENSSATDSDLLKELLFKILH</sequence>
<evidence type="ECO:0000259" key="5">
    <source>
        <dbReference type="Pfam" id="PF06144"/>
    </source>
</evidence>
<evidence type="ECO:0000313" key="6">
    <source>
        <dbReference type="EMBL" id="SEF55708.1"/>
    </source>
</evidence>
<dbReference type="GO" id="GO:0003677">
    <property type="term" value="F:DNA binding"/>
    <property type="evidence" value="ECO:0007669"/>
    <property type="project" value="InterPro"/>
</dbReference>
<accession>A0A8G2BV19</accession>
<dbReference type="GO" id="GO:0003887">
    <property type="term" value="F:DNA-directed DNA polymerase activity"/>
    <property type="evidence" value="ECO:0007669"/>
    <property type="project" value="UniProtKB-KW"/>
</dbReference>
<dbReference type="Gene3D" id="1.20.272.10">
    <property type="match status" value="1"/>
</dbReference>
<proteinExistence type="predicted"/>
<feature type="domain" description="DNA polymerase III delta N-terminal" evidence="5">
    <location>
        <begin position="24"/>
        <end position="138"/>
    </location>
</feature>
<dbReference type="InterPro" id="IPR010372">
    <property type="entry name" value="DNA_pol3_delta_N"/>
</dbReference>
<dbReference type="GO" id="GO:0009360">
    <property type="term" value="C:DNA polymerase III complex"/>
    <property type="evidence" value="ECO:0007669"/>
    <property type="project" value="InterPro"/>
</dbReference>
<keyword evidence="3" id="KW-0235">DNA replication</keyword>
<keyword evidence="7" id="KW-1185">Reference proteome</keyword>
<reference evidence="6 7" key="1">
    <citation type="submission" date="2016-10" db="EMBL/GenBank/DDBJ databases">
        <authorList>
            <person name="Varghese N."/>
            <person name="Submissions S."/>
        </authorList>
    </citation>
    <scope>NUCLEOTIDE SEQUENCE [LARGE SCALE GENOMIC DNA]</scope>
    <source>
        <strain evidence="6 7">DSM 29073</strain>
    </source>
</reference>
<evidence type="ECO:0000256" key="3">
    <source>
        <dbReference type="ARBA" id="ARBA00022705"/>
    </source>
</evidence>
<dbReference type="GO" id="GO:0006261">
    <property type="term" value="P:DNA-templated DNA replication"/>
    <property type="evidence" value="ECO:0007669"/>
    <property type="project" value="TreeGrafter"/>
</dbReference>
<dbReference type="EMBL" id="FNVS01000002">
    <property type="protein sequence ID" value="SEF55708.1"/>
    <property type="molecule type" value="Genomic_DNA"/>
</dbReference>
<dbReference type="SUPFAM" id="SSF52540">
    <property type="entry name" value="P-loop containing nucleoside triphosphate hydrolases"/>
    <property type="match status" value="1"/>
</dbReference>
<evidence type="ECO:0000256" key="2">
    <source>
        <dbReference type="ARBA" id="ARBA00022695"/>
    </source>
</evidence>
<dbReference type="InterPro" id="IPR005790">
    <property type="entry name" value="DNA_polIII_delta"/>
</dbReference>
<organism evidence="6 7">
    <name type="scientific">Parabacteroides chinchillae</name>
    <dbReference type="NCBI Taxonomy" id="871327"/>
    <lineage>
        <taxon>Bacteria</taxon>
        <taxon>Pseudomonadati</taxon>
        <taxon>Bacteroidota</taxon>
        <taxon>Bacteroidia</taxon>
        <taxon>Bacteroidales</taxon>
        <taxon>Tannerellaceae</taxon>
        <taxon>Parabacteroides</taxon>
    </lineage>
</organism>